<dbReference type="GO" id="GO:0046578">
    <property type="term" value="P:regulation of Ras protein signal transduction"/>
    <property type="evidence" value="ECO:0007669"/>
    <property type="project" value="TreeGrafter"/>
</dbReference>
<feature type="chain" id="PRO_5025369109" evidence="1">
    <location>
        <begin position="21"/>
        <end position="237"/>
    </location>
</feature>
<evidence type="ECO:0000256" key="1">
    <source>
        <dbReference type="SAM" id="SignalP"/>
    </source>
</evidence>
<dbReference type="OrthoDB" id="2506647at2759"/>
<dbReference type="InterPro" id="IPR036610">
    <property type="entry name" value="PEBP-like_sf"/>
</dbReference>
<organism evidence="2 3">
    <name type="scientific">Viridothelium virens</name>
    <name type="common">Speckled blister lichen</name>
    <name type="synonym">Trypethelium virens</name>
    <dbReference type="NCBI Taxonomy" id="1048519"/>
    <lineage>
        <taxon>Eukaryota</taxon>
        <taxon>Fungi</taxon>
        <taxon>Dikarya</taxon>
        <taxon>Ascomycota</taxon>
        <taxon>Pezizomycotina</taxon>
        <taxon>Dothideomycetes</taxon>
        <taxon>Dothideomycetes incertae sedis</taxon>
        <taxon>Trypetheliales</taxon>
        <taxon>Trypetheliaceae</taxon>
        <taxon>Viridothelium</taxon>
    </lineage>
</organism>
<dbReference type="CDD" id="cd00866">
    <property type="entry name" value="PEBP_euk"/>
    <property type="match status" value="1"/>
</dbReference>
<name>A0A6A6H4Y0_VIRVR</name>
<evidence type="ECO:0000313" key="3">
    <source>
        <dbReference type="Proteomes" id="UP000800092"/>
    </source>
</evidence>
<dbReference type="Proteomes" id="UP000800092">
    <property type="component" value="Unassembled WGS sequence"/>
</dbReference>
<protein>
    <submittedName>
        <fullName evidence="2">PEBP-like protein</fullName>
    </submittedName>
</protein>
<evidence type="ECO:0000313" key="2">
    <source>
        <dbReference type="EMBL" id="KAF2233062.1"/>
    </source>
</evidence>
<dbReference type="SUPFAM" id="SSF49777">
    <property type="entry name" value="PEBP-like"/>
    <property type="match status" value="1"/>
</dbReference>
<gene>
    <name evidence="2" type="ORF">EV356DRAFT_231037</name>
</gene>
<dbReference type="AlphaFoldDB" id="A0A6A6H4Y0"/>
<keyword evidence="1" id="KW-0732">Signal</keyword>
<dbReference type="InterPro" id="IPR035810">
    <property type="entry name" value="PEBP_euk"/>
</dbReference>
<dbReference type="GO" id="GO:0030162">
    <property type="term" value="P:regulation of proteolysis"/>
    <property type="evidence" value="ECO:0007669"/>
    <property type="project" value="TreeGrafter"/>
</dbReference>
<dbReference type="InterPro" id="IPR008914">
    <property type="entry name" value="PEBP"/>
</dbReference>
<keyword evidence="3" id="KW-1185">Reference proteome</keyword>
<dbReference type="PANTHER" id="PTHR11362">
    <property type="entry name" value="PHOSPHATIDYLETHANOLAMINE-BINDING PROTEIN"/>
    <property type="match status" value="1"/>
</dbReference>
<sequence length="237" mass="25288">MHSFLYLLAIGAITTTGVLSEARSDTEERATSCSTANPNDVAAAKAAFTSAELVPDLIPSFDPDTTVQASYNGKQIDLGNTFSVTETLLQPSISFLAEPNYDASTTNYTIFLVDPDAPGPALPVLSDFLHLIIENAQPSCITTQSPIDLAPYMSLTPLSVAPHRYTILVYRQPPNYVAPVDPQYVPGVRNNFDLNGYVAEAGLEGPIAGNFFREGLSSTDCAITPNCTQDGTGYPTS</sequence>
<dbReference type="GO" id="GO:0005543">
    <property type="term" value="F:phospholipid binding"/>
    <property type="evidence" value="ECO:0007669"/>
    <property type="project" value="TreeGrafter"/>
</dbReference>
<accession>A0A6A6H4Y0</accession>
<dbReference type="PANTHER" id="PTHR11362:SF148">
    <property type="entry name" value="CARBOXYPEPTIDASE Y INHIBITOR"/>
    <property type="match status" value="1"/>
</dbReference>
<feature type="signal peptide" evidence="1">
    <location>
        <begin position="1"/>
        <end position="20"/>
    </location>
</feature>
<proteinExistence type="predicted"/>
<reference evidence="2" key="1">
    <citation type="journal article" date="2020" name="Stud. Mycol.">
        <title>101 Dothideomycetes genomes: a test case for predicting lifestyles and emergence of pathogens.</title>
        <authorList>
            <person name="Haridas S."/>
            <person name="Albert R."/>
            <person name="Binder M."/>
            <person name="Bloem J."/>
            <person name="Labutti K."/>
            <person name="Salamov A."/>
            <person name="Andreopoulos B."/>
            <person name="Baker S."/>
            <person name="Barry K."/>
            <person name="Bills G."/>
            <person name="Bluhm B."/>
            <person name="Cannon C."/>
            <person name="Castanera R."/>
            <person name="Culley D."/>
            <person name="Daum C."/>
            <person name="Ezra D."/>
            <person name="Gonzalez J."/>
            <person name="Henrissat B."/>
            <person name="Kuo A."/>
            <person name="Liang C."/>
            <person name="Lipzen A."/>
            <person name="Lutzoni F."/>
            <person name="Magnuson J."/>
            <person name="Mondo S."/>
            <person name="Nolan M."/>
            <person name="Ohm R."/>
            <person name="Pangilinan J."/>
            <person name="Park H.-J."/>
            <person name="Ramirez L."/>
            <person name="Alfaro M."/>
            <person name="Sun H."/>
            <person name="Tritt A."/>
            <person name="Yoshinaga Y."/>
            <person name="Zwiers L.-H."/>
            <person name="Turgeon B."/>
            <person name="Goodwin S."/>
            <person name="Spatafora J."/>
            <person name="Crous P."/>
            <person name="Grigoriev I."/>
        </authorList>
    </citation>
    <scope>NUCLEOTIDE SEQUENCE</scope>
    <source>
        <strain evidence="2">Tuck. ex Michener</strain>
    </source>
</reference>
<dbReference type="GO" id="GO:0030414">
    <property type="term" value="F:peptidase inhibitor activity"/>
    <property type="evidence" value="ECO:0007669"/>
    <property type="project" value="TreeGrafter"/>
</dbReference>
<dbReference type="EMBL" id="ML991810">
    <property type="protein sequence ID" value="KAF2233062.1"/>
    <property type="molecule type" value="Genomic_DNA"/>
</dbReference>
<dbReference type="Pfam" id="PF01161">
    <property type="entry name" value="PBP"/>
    <property type="match status" value="1"/>
</dbReference>
<dbReference type="Gene3D" id="3.90.280.10">
    <property type="entry name" value="PEBP-like"/>
    <property type="match status" value="1"/>
</dbReference>